<dbReference type="SUPFAM" id="SSF52540">
    <property type="entry name" value="P-loop containing nucleoside triphosphate hydrolases"/>
    <property type="match status" value="1"/>
</dbReference>
<evidence type="ECO:0000256" key="4">
    <source>
        <dbReference type="ARBA" id="ARBA00022840"/>
    </source>
</evidence>
<dbReference type="PRINTS" id="PR01657">
    <property type="entry name" value="MCMFAMILY"/>
</dbReference>
<reference evidence="6" key="1">
    <citation type="journal article" date="2014" name="Front. Microbiol.">
        <title>High frequency of phylogenetically diverse reductive dehalogenase-homologous genes in deep subseafloor sedimentary metagenomes.</title>
        <authorList>
            <person name="Kawai M."/>
            <person name="Futagami T."/>
            <person name="Toyoda A."/>
            <person name="Takaki Y."/>
            <person name="Nishi S."/>
            <person name="Hori S."/>
            <person name="Arai W."/>
            <person name="Tsubouchi T."/>
            <person name="Morono Y."/>
            <person name="Uchiyama I."/>
            <person name="Ito T."/>
            <person name="Fujiyama A."/>
            <person name="Inagaki F."/>
            <person name="Takami H."/>
        </authorList>
    </citation>
    <scope>NUCLEOTIDE SEQUENCE</scope>
    <source>
        <strain evidence="6">Expedition CK06-06</strain>
    </source>
</reference>
<dbReference type="GO" id="GO:0042555">
    <property type="term" value="C:MCM complex"/>
    <property type="evidence" value="ECO:0007669"/>
    <property type="project" value="TreeGrafter"/>
</dbReference>
<dbReference type="InterPro" id="IPR018525">
    <property type="entry name" value="MCM_CS"/>
</dbReference>
<dbReference type="AlphaFoldDB" id="X1N350"/>
<dbReference type="Pfam" id="PF00493">
    <property type="entry name" value="MCM"/>
    <property type="match status" value="1"/>
</dbReference>
<evidence type="ECO:0000256" key="2">
    <source>
        <dbReference type="ARBA" id="ARBA00022705"/>
    </source>
</evidence>
<name>X1N350_9ZZZZ</name>
<dbReference type="GO" id="GO:0006260">
    <property type="term" value="P:DNA replication"/>
    <property type="evidence" value="ECO:0007669"/>
    <property type="project" value="UniProtKB-KW"/>
</dbReference>
<dbReference type="PANTHER" id="PTHR11630:SF66">
    <property type="entry name" value="DNA REPLICATION LICENSING FACTOR MCM4"/>
    <property type="match status" value="1"/>
</dbReference>
<keyword evidence="4" id="KW-0067">ATP-binding</keyword>
<keyword evidence="2" id="KW-0235">DNA replication</keyword>
<keyword evidence="3" id="KW-0547">Nucleotide-binding</keyword>
<dbReference type="EMBL" id="BARV01028826">
    <property type="protein sequence ID" value="GAI37983.1"/>
    <property type="molecule type" value="Genomic_DNA"/>
</dbReference>
<dbReference type="PANTHER" id="PTHR11630">
    <property type="entry name" value="DNA REPLICATION LICENSING FACTOR MCM FAMILY MEMBER"/>
    <property type="match status" value="1"/>
</dbReference>
<dbReference type="InterPro" id="IPR031327">
    <property type="entry name" value="MCM"/>
</dbReference>
<dbReference type="SMART" id="SM00350">
    <property type="entry name" value="MCM"/>
    <property type="match status" value="1"/>
</dbReference>
<gene>
    <name evidence="6" type="ORF">S06H3_46067</name>
</gene>
<dbReference type="PROSITE" id="PS00847">
    <property type="entry name" value="MCM_1"/>
    <property type="match status" value="1"/>
</dbReference>
<dbReference type="GO" id="GO:0005524">
    <property type="term" value="F:ATP binding"/>
    <property type="evidence" value="ECO:0007669"/>
    <property type="project" value="UniProtKB-KW"/>
</dbReference>
<feature type="non-terminal residue" evidence="6">
    <location>
        <position position="188"/>
    </location>
</feature>
<evidence type="ECO:0000256" key="1">
    <source>
        <dbReference type="ARBA" id="ARBA00008010"/>
    </source>
</evidence>
<evidence type="ECO:0000259" key="5">
    <source>
        <dbReference type="PROSITE" id="PS50051"/>
    </source>
</evidence>
<dbReference type="PROSITE" id="PS50051">
    <property type="entry name" value="MCM_2"/>
    <property type="match status" value="1"/>
</dbReference>
<sequence>MELSFDTNYLEVTSKEPGALSISPEEEKEIIALSKDYQVHRKIIQSIAPSIYGYEHIKEAIMYQLFGGEPKNLQDIRIRGDIHILLIGDPATAKSQLLQYVTRLAPRALYTSGRGSTGVGLTAAVLSTKEGMTLEAGALVLADTGVCCIDELDKIQLKDRDAIHTAMEQQIVPINKGGINATLNAKTS</sequence>
<evidence type="ECO:0000256" key="3">
    <source>
        <dbReference type="ARBA" id="ARBA00022741"/>
    </source>
</evidence>
<organism evidence="6">
    <name type="scientific">marine sediment metagenome</name>
    <dbReference type="NCBI Taxonomy" id="412755"/>
    <lineage>
        <taxon>unclassified sequences</taxon>
        <taxon>metagenomes</taxon>
        <taxon>ecological metagenomes</taxon>
    </lineage>
</organism>
<dbReference type="InterPro" id="IPR001208">
    <property type="entry name" value="MCM_dom"/>
</dbReference>
<comment type="similarity">
    <text evidence="1">Belongs to the MCM family.</text>
</comment>
<dbReference type="Gene3D" id="3.40.50.300">
    <property type="entry name" value="P-loop containing nucleotide triphosphate hydrolases"/>
    <property type="match status" value="1"/>
</dbReference>
<evidence type="ECO:0000313" key="6">
    <source>
        <dbReference type="EMBL" id="GAI37983.1"/>
    </source>
</evidence>
<dbReference type="GO" id="GO:0003697">
    <property type="term" value="F:single-stranded DNA binding"/>
    <property type="evidence" value="ECO:0007669"/>
    <property type="project" value="TreeGrafter"/>
</dbReference>
<comment type="caution">
    <text evidence="6">The sequence shown here is derived from an EMBL/GenBank/DDBJ whole genome shotgun (WGS) entry which is preliminary data.</text>
</comment>
<dbReference type="InterPro" id="IPR027417">
    <property type="entry name" value="P-loop_NTPase"/>
</dbReference>
<proteinExistence type="inferred from homology"/>
<protein>
    <recommendedName>
        <fullName evidence="5">MCM C-terminal AAA(+) ATPase domain-containing protein</fullName>
    </recommendedName>
</protein>
<accession>X1N350</accession>
<feature type="domain" description="MCM C-terminal AAA(+) ATPase" evidence="5">
    <location>
        <begin position="39"/>
        <end position="188"/>
    </location>
</feature>
<dbReference type="GO" id="GO:0017116">
    <property type="term" value="F:single-stranded DNA helicase activity"/>
    <property type="evidence" value="ECO:0007669"/>
    <property type="project" value="TreeGrafter"/>
</dbReference>